<dbReference type="AlphaFoldDB" id="A0AAV4AY63"/>
<dbReference type="Proteomes" id="UP000735302">
    <property type="component" value="Unassembled WGS sequence"/>
</dbReference>
<evidence type="ECO:0000313" key="2">
    <source>
        <dbReference type="Proteomes" id="UP000735302"/>
    </source>
</evidence>
<proteinExistence type="predicted"/>
<accession>A0AAV4AY63</accession>
<name>A0AAV4AY63_9GAST</name>
<sequence length="103" mass="11288">MAAVPQGIIRHSAGLVFIPAGVPYPPRQVSWWGSPLSRQPPDIRVTMTIPEPQAVQIKNGTVEKTKVYVGMDQSKAYVEGATTIHGRQLLQRDKSYTQSGRGC</sequence>
<dbReference type="EMBL" id="BLXT01004333">
    <property type="protein sequence ID" value="GFO11793.1"/>
    <property type="molecule type" value="Genomic_DNA"/>
</dbReference>
<organism evidence="1 2">
    <name type="scientific">Plakobranchus ocellatus</name>
    <dbReference type="NCBI Taxonomy" id="259542"/>
    <lineage>
        <taxon>Eukaryota</taxon>
        <taxon>Metazoa</taxon>
        <taxon>Spiralia</taxon>
        <taxon>Lophotrochozoa</taxon>
        <taxon>Mollusca</taxon>
        <taxon>Gastropoda</taxon>
        <taxon>Heterobranchia</taxon>
        <taxon>Euthyneura</taxon>
        <taxon>Panpulmonata</taxon>
        <taxon>Sacoglossa</taxon>
        <taxon>Placobranchoidea</taxon>
        <taxon>Plakobranchidae</taxon>
        <taxon>Plakobranchus</taxon>
    </lineage>
</organism>
<evidence type="ECO:0000313" key="1">
    <source>
        <dbReference type="EMBL" id="GFO11793.1"/>
    </source>
</evidence>
<reference evidence="1 2" key="1">
    <citation type="journal article" date="2021" name="Elife">
        <title>Chloroplast acquisition without the gene transfer in kleptoplastic sea slugs, Plakobranchus ocellatus.</title>
        <authorList>
            <person name="Maeda T."/>
            <person name="Takahashi S."/>
            <person name="Yoshida T."/>
            <person name="Shimamura S."/>
            <person name="Takaki Y."/>
            <person name="Nagai Y."/>
            <person name="Toyoda A."/>
            <person name="Suzuki Y."/>
            <person name="Arimoto A."/>
            <person name="Ishii H."/>
            <person name="Satoh N."/>
            <person name="Nishiyama T."/>
            <person name="Hasebe M."/>
            <person name="Maruyama T."/>
            <person name="Minagawa J."/>
            <person name="Obokata J."/>
            <person name="Shigenobu S."/>
        </authorList>
    </citation>
    <scope>NUCLEOTIDE SEQUENCE [LARGE SCALE GENOMIC DNA]</scope>
</reference>
<comment type="caution">
    <text evidence="1">The sequence shown here is derived from an EMBL/GenBank/DDBJ whole genome shotgun (WGS) entry which is preliminary data.</text>
</comment>
<keyword evidence="2" id="KW-1185">Reference proteome</keyword>
<gene>
    <name evidence="1" type="ORF">PoB_003829800</name>
</gene>
<protein>
    <submittedName>
        <fullName evidence="1">Uncharacterized protein</fullName>
    </submittedName>
</protein>